<keyword evidence="6" id="KW-0441">Lipid A biosynthesis</keyword>
<dbReference type="GO" id="GO:0009029">
    <property type="term" value="F:lipid-A 4'-kinase activity"/>
    <property type="evidence" value="ECO:0007669"/>
    <property type="project" value="UniProtKB-EC"/>
</dbReference>
<keyword evidence="11" id="KW-0443">Lipid metabolism</keyword>
<evidence type="ECO:0000256" key="11">
    <source>
        <dbReference type="ARBA" id="ARBA00023098"/>
    </source>
</evidence>
<evidence type="ECO:0000313" key="14">
    <source>
        <dbReference type="Proteomes" id="UP000322454"/>
    </source>
</evidence>
<dbReference type="Proteomes" id="UP000322454">
    <property type="component" value="Unassembled WGS sequence"/>
</dbReference>
<dbReference type="EMBL" id="SHMQ01000029">
    <property type="protein sequence ID" value="RZV37847.1"/>
    <property type="molecule type" value="Genomic_DNA"/>
</dbReference>
<evidence type="ECO:0000256" key="6">
    <source>
        <dbReference type="ARBA" id="ARBA00022556"/>
    </source>
</evidence>
<gene>
    <name evidence="13" type="ORF">EVJ48_08195</name>
</gene>
<dbReference type="UniPathway" id="UPA00359">
    <property type="reaction ID" value="UER00482"/>
</dbReference>
<comment type="caution">
    <text evidence="13">The sequence shown here is derived from an EMBL/GenBank/DDBJ whole genome shotgun (WGS) entry which is preliminary data.</text>
</comment>
<keyword evidence="8" id="KW-0547">Nucleotide-binding</keyword>
<dbReference type="AlphaFoldDB" id="A0A520X9G0"/>
<comment type="function">
    <text evidence="1">Transfers the gamma-phosphate of ATP to the 4'-position of a tetraacyldisaccharide 1-phosphate intermediate (termed DS-1-P) to form tetraacyldisaccharide 1,4'-bis-phosphate (lipid IVA).</text>
</comment>
<dbReference type="PANTHER" id="PTHR42724:SF1">
    <property type="entry name" value="TETRAACYLDISACCHARIDE 4'-KINASE, MITOCHONDRIAL-RELATED"/>
    <property type="match status" value="1"/>
</dbReference>
<dbReference type="GO" id="GO:0005886">
    <property type="term" value="C:plasma membrane"/>
    <property type="evidence" value="ECO:0007669"/>
    <property type="project" value="TreeGrafter"/>
</dbReference>
<evidence type="ECO:0000256" key="10">
    <source>
        <dbReference type="ARBA" id="ARBA00022840"/>
    </source>
</evidence>
<keyword evidence="7" id="KW-0808">Transferase</keyword>
<evidence type="ECO:0000256" key="5">
    <source>
        <dbReference type="ARBA" id="ARBA00022516"/>
    </source>
</evidence>
<dbReference type="InterPro" id="IPR003758">
    <property type="entry name" value="LpxK"/>
</dbReference>
<evidence type="ECO:0000256" key="9">
    <source>
        <dbReference type="ARBA" id="ARBA00022777"/>
    </source>
</evidence>
<evidence type="ECO:0000313" key="13">
    <source>
        <dbReference type="EMBL" id="RZV37847.1"/>
    </source>
</evidence>
<organism evidence="13 14">
    <name type="scientific">Candidatus Acidulodesulfobacterium acidiphilum</name>
    <dbReference type="NCBI Taxonomy" id="2597224"/>
    <lineage>
        <taxon>Bacteria</taxon>
        <taxon>Deltaproteobacteria</taxon>
        <taxon>Candidatus Acidulodesulfobacterales</taxon>
        <taxon>Candidatus Acidulodesulfobacterium</taxon>
    </lineage>
</organism>
<evidence type="ECO:0000256" key="7">
    <source>
        <dbReference type="ARBA" id="ARBA00022679"/>
    </source>
</evidence>
<dbReference type="EC" id="2.7.1.130" evidence="3"/>
<dbReference type="GO" id="GO:0005524">
    <property type="term" value="F:ATP binding"/>
    <property type="evidence" value="ECO:0007669"/>
    <property type="project" value="UniProtKB-KW"/>
</dbReference>
<keyword evidence="9" id="KW-0418">Kinase</keyword>
<evidence type="ECO:0000256" key="1">
    <source>
        <dbReference type="ARBA" id="ARBA00002274"/>
    </source>
</evidence>
<evidence type="ECO:0000256" key="8">
    <source>
        <dbReference type="ARBA" id="ARBA00022741"/>
    </source>
</evidence>
<dbReference type="GO" id="GO:0009244">
    <property type="term" value="P:lipopolysaccharide core region biosynthetic process"/>
    <property type="evidence" value="ECO:0007669"/>
    <property type="project" value="TreeGrafter"/>
</dbReference>
<comment type="pathway">
    <text evidence="2">Glycolipid biosynthesis; lipid IV(A) biosynthesis; lipid IV(A) from (3R)-3-hydroxytetradecanoyl-[acyl-carrier-protein] and UDP-N-acetyl-alpha-D-glucosamine: step 6/6.</text>
</comment>
<keyword evidence="10" id="KW-0067">ATP-binding</keyword>
<proteinExistence type="predicted"/>
<sequence>MPDEVLLLVEKFKSKKIDIPVVVSKNRFKAAKTCLNNDEIYYNLAEMEWNLDTSQAENNEIIPDETPESKTEAIDITYECAYKDVHDELGGNKRIAILDDGFTALNIKKDINVIIIDASVDIFIQDVIPAGILREPLSALKYADIAVINKCRPELLENQSSFKTNIENKLKRYNKNCPVFYSYYKPNKLISQKNVISLEDLKSFKSKGGKILSVCAIGNSDYFYENLNDCGAPADYKMEFADHYEYAETDFKEITNILNSDDKYIAVTTLKDYVKLKRFKKF</sequence>
<evidence type="ECO:0000256" key="12">
    <source>
        <dbReference type="ARBA" id="ARBA00029757"/>
    </source>
</evidence>
<evidence type="ECO:0000256" key="4">
    <source>
        <dbReference type="ARBA" id="ARBA00016436"/>
    </source>
</evidence>
<evidence type="ECO:0000256" key="2">
    <source>
        <dbReference type="ARBA" id="ARBA00004870"/>
    </source>
</evidence>
<evidence type="ECO:0000256" key="3">
    <source>
        <dbReference type="ARBA" id="ARBA00012071"/>
    </source>
</evidence>
<feature type="non-terminal residue" evidence="13">
    <location>
        <position position="282"/>
    </location>
</feature>
<keyword evidence="5" id="KW-0444">Lipid biosynthesis</keyword>
<protein>
    <recommendedName>
        <fullName evidence="4">Tetraacyldisaccharide 4'-kinase</fullName>
        <ecNumber evidence="3">2.7.1.130</ecNumber>
    </recommendedName>
    <alternativeName>
        <fullName evidence="12">Lipid A 4'-kinase</fullName>
    </alternativeName>
</protein>
<dbReference type="PANTHER" id="PTHR42724">
    <property type="entry name" value="TETRAACYLDISACCHARIDE 4'-KINASE"/>
    <property type="match status" value="1"/>
</dbReference>
<dbReference type="Pfam" id="PF02606">
    <property type="entry name" value="LpxK"/>
    <property type="match status" value="1"/>
</dbReference>
<name>A0A520X9G0_9DELT</name>
<dbReference type="GO" id="GO:0009245">
    <property type="term" value="P:lipid A biosynthetic process"/>
    <property type="evidence" value="ECO:0007669"/>
    <property type="project" value="UniProtKB-KW"/>
</dbReference>
<accession>A0A520X9G0</accession>
<reference evidence="13 14" key="1">
    <citation type="submission" date="2019-01" db="EMBL/GenBank/DDBJ databases">
        <title>Insights into ecological role of a new deltaproteobacterial order Candidatus Sinidesulfobacterales (Sva0485) by metagenomics and metatranscriptomics.</title>
        <authorList>
            <person name="Tan S."/>
            <person name="Liu J."/>
            <person name="Fang Y."/>
            <person name="Hedlund B."/>
            <person name="Lian Z.-H."/>
            <person name="Huang L.-Y."/>
            <person name="Li J.-T."/>
            <person name="Huang L.-N."/>
            <person name="Li W.-J."/>
            <person name="Jiang H.-C."/>
            <person name="Dong H.-L."/>
            <person name="Shu W.-S."/>
        </authorList>
    </citation>
    <scope>NUCLEOTIDE SEQUENCE [LARGE SCALE GENOMIC DNA]</scope>
    <source>
        <strain evidence="13">AP4</strain>
    </source>
</reference>